<dbReference type="PRINTS" id="PR00423">
    <property type="entry name" value="CELLDVISFTSZ"/>
</dbReference>
<dbReference type="InterPro" id="IPR045061">
    <property type="entry name" value="FtsZ/CetZ"/>
</dbReference>
<dbReference type="SUPFAM" id="SSF55307">
    <property type="entry name" value="Tubulin C-terminal domain-like"/>
    <property type="match status" value="1"/>
</dbReference>
<dbReference type="GO" id="GO:0005525">
    <property type="term" value="F:GTP binding"/>
    <property type="evidence" value="ECO:0007669"/>
    <property type="project" value="UniProtKB-UniRule"/>
</dbReference>
<dbReference type="SMART" id="SM00865">
    <property type="entry name" value="Tubulin_C"/>
    <property type="match status" value="1"/>
</dbReference>
<dbReference type="InterPro" id="IPR018316">
    <property type="entry name" value="Tubulin/FtsZ_2-layer-sand-dom"/>
</dbReference>
<dbReference type="GO" id="GO:0051258">
    <property type="term" value="P:protein polymerization"/>
    <property type="evidence" value="ECO:0007669"/>
    <property type="project" value="UniProtKB-UniRule"/>
</dbReference>
<reference evidence="8 9" key="1">
    <citation type="journal article" date="2015" name="Nature">
        <title>rRNA introns, odd ribosomes, and small enigmatic genomes across a large radiation of phyla.</title>
        <authorList>
            <person name="Brown C.T."/>
            <person name="Hug L.A."/>
            <person name="Thomas B.C."/>
            <person name="Sharon I."/>
            <person name="Castelle C.J."/>
            <person name="Singh A."/>
            <person name="Wilkins M.J."/>
            <person name="Williams K.H."/>
            <person name="Banfield J.F."/>
        </authorList>
    </citation>
    <scope>NUCLEOTIDE SEQUENCE [LARGE SCALE GENOMIC DNA]</scope>
</reference>
<feature type="domain" description="Tubulin/FtsZ 2-layer sandwich" evidence="7">
    <location>
        <begin position="207"/>
        <end position="325"/>
    </location>
</feature>
<evidence type="ECO:0000313" key="8">
    <source>
        <dbReference type="EMBL" id="KKS46751.1"/>
    </source>
</evidence>
<protein>
    <recommendedName>
        <fullName evidence="4 5">Cell division protein FtsZ</fullName>
    </recommendedName>
</protein>
<dbReference type="GO" id="GO:0032153">
    <property type="term" value="C:cell division site"/>
    <property type="evidence" value="ECO:0007669"/>
    <property type="project" value="UniProtKB-UniRule"/>
</dbReference>
<keyword evidence="2 4" id="KW-0547">Nucleotide-binding</keyword>
<dbReference type="SMART" id="SM00864">
    <property type="entry name" value="Tubulin"/>
    <property type="match status" value="1"/>
</dbReference>
<dbReference type="GO" id="GO:0003924">
    <property type="term" value="F:GTPase activity"/>
    <property type="evidence" value="ECO:0007669"/>
    <property type="project" value="UniProtKB-UniRule"/>
</dbReference>
<dbReference type="GO" id="GO:0005737">
    <property type="term" value="C:cytoplasm"/>
    <property type="evidence" value="ECO:0007669"/>
    <property type="project" value="UniProtKB-SubCell"/>
</dbReference>
<dbReference type="Pfam" id="PF00091">
    <property type="entry name" value="Tubulin"/>
    <property type="match status" value="1"/>
</dbReference>
<comment type="similarity">
    <text evidence="1 4">Belongs to the FtsZ family.</text>
</comment>
<dbReference type="InterPro" id="IPR008280">
    <property type="entry name" value="Tub_FtsZ_C"/>
</dbReference>
<keyword evidence="4" id="KW-0717">Septation</keyword>
<feature type="binding site" evidence="4">
    <location>
        <begin position="108"/>
        <end position="110"/>
    </location>
    <ligand>
        <name>GTP</name>
        <dbReference type="ChEBI" id="CHEBI:37565"/>
    </ligand>
</feature>
<dbReference type="InterPro" id="IPR024757">
    <property type="entry name" value="FtsZ_C"/>
</dbReference>
<organism evidence="8 9">
    <name type="scientific">Candidatus Nomurabacteria bacterium GW2011_GWC2_42_20</name>
    <dbReference type="NCBI Taxonomy" id="1618756"/>
    <lineage>
        <taxon>Bacteria</taxon>
        <taxon>Candidatus Nomuraibacteriota</taxon>
    </lineage>
</organism>
<keyword evidence="4 8" id="KW-0132">Cell division</keyword>
<dbReference type="InterPro" id="IPR036525">
    <property type="entry name" value="Tubulin/FtsZ_GTPase_sf"/>
</dbReference>
<feature type="binding site" evidence="4">
    <location>
        <position position="187"/>
    </location>
    <ligand>
        <name>GTP</name>
        <dbReference type="ChEBI" id="CHEBI:37565"/>
    </ligand>
</feature>
<dbReference type="PANTHER" id="PTHR30314">
    <property type="entry name" value="CELL DIVISION PROTEIN FTSZ-RELATED"/>
    <property type="match status" value="1"/>
</dbReference>
<dbReference type="Gene3D" id="3.40.50.1440">
    <property type="entry name" value="Tubulin/FtsZ, GTPase domain"/>
    <property type="match status" value="1"/>
</dbReference>
<proteinExistence type="inferred from homology"/>
<dbReference type="GO" id="GO:0000917">
    <property type="term" value="P:division septum assembly"/>
    <property type="evidence" value="ECO:0007669"/>
    <property type="project" value="UniProtKB-KW"/>
</dbReference>
<dbReference type="SUPFAM" id="SSF52490">
    <property type="entry name" value="Tubulin nucleotide-binding domain-like"/>
    <property type="match status" value="1"/>
</dbReference>
<dbReference type="STRING" id="1618756.UV12_C0017G0005"/>
<dbReference type="PANTHER" id="PTHR30314:SF3">
    <property type="entry name" value="MITOCHONDRIAL DIVISION PROTEIN FSZA"/>
    <property type="match status" value="1"/>
</dbReference>
<feature type="binding site" evidence="4">
    <location>
        <position position="143"/>
    </location>
    <ligand>
        <name>GTP</name>
        <dbReference type="ChEBI" id="CHEBI:37565"/>
    </ligand>
</feature>
<comment type="subcellular location">
    <subcellularLocation>
        <location evidence="4">Cytoplasm</location>
    </subcellularLocation>
    <text evidence="4">Assembles at midcell at the inner surface of the cytoplasmic membrane.</text>
</comment>
<dbReference type="Gene3D" id="3.30.1330.20">
    <property type="entry name" value="Tubulin/FtsZ, C-terminal domain"/>
    <property type="match status" value="1"/>
</dbReference>
<feature type="domain" description="Tubulin/FtsZ GTPase" evidence="6">
    <location>
        <begin position="13"/>
        <end position="205"/>
    </location>
</feature>
<comment type="caution">
    <text evidence="4">Lacks conserved residue(s) required for the propagation of feature annotation.</text>
</comment>
<dbReference type="Pfam" id="PF12327">
    <property type="entry name" value="FtsZ_C"/>
    <property type="match status" value="1"/>
</dbReference>
<dbReference type="InterPro" id="IPR000158">
    <property type="entry name" value="Cell_div_FtsZ"/>
</dbReference>
<dbReference type="GO" id="GO:0043093">
    <property type="term" value="P:FtsZ-dependent cytokinesis"/>
    <property type="evidence" value="ECO:0007669"/>
    <property type="project" value="UniProtKB-UniRule"/>
</dbReference>
<comment type="function">
    <text evidence="4">Essential cell division protein that forms a contractile ring structure (Z ring) at the future cell division site. The regulation of the ring assembly controls the timing and the location of cell division. One of the functions of the FtsZ ring is to recruit other cell division proteins to the septum to produce a new cell wall between the dividing cells. Binds GTP and shows GTPase activity.</text>
</comment>
<feature type="binding site" evidence="4">
    <location>
        <position position="139"/>
    </location>
    <ligand>
        <name>GTP</name>
        <dbReference type="ChEBI" id="CHEBI:37565"/>
    </ligand>
</feature>
<dbReference type="InterPro" id="IPR003008">
    <property type="entry name" value="Tubulin_FtsZ_GTPase"/>
</dbReference>
<dbReference type="Proteomes" id="UP000034704">
    <property type="component" value="Unassembled WGS sequence"/>
</dbReference>
<dbReference type="InterPro" id="IPR037103">
    <property type="entry name" value="Tubulin/FtsZ-like_C"/>
</dbReference>
<comment type="subunit">
    <text evidence="4">Homodimer. Polymerizes to form a dynamic ring structure in a strictly GTP-dependent manner. Interacts directly with several other division proteins.</text>
</comment>
<dbReference type="FunFam" id="3.40.50.1440:FF:000001">
    <property type="entry name" value="Cell division protein FtsZ"/>
    <property type="match status" value="1"/>
</dbReference>
<keyword evidence="4" id="KW-0963">Cytoplasm</keyword>
<evidence type="ECO:0000259" key="7">
    <source>
        <dbReference type="SMART" id="SM00865"/>
    </source>
</evidence>
<dbReference type="AlphaFoldDB" id="A0A0G1BKE8"/>
<evidence type="ECO:0000256" key="4">
    <source>
        <dbReference type="HAMAP-Rule" id="MF_00909"/>
    </source>
</evidence>
<dbReference type="HAMAP" id="MF_00909">
    <property type="entry name" value="FtsZ"/>
    <property type="match status" value="1"/>
</dbReference>
<name>A0A0G1BKE8_9BACT</name>
<evidence type="ECO:0000259" key="6">
    <source>
        <dbReference type="SMART" id="SM00864"/>
    </source>
</evidence>
<gene>
    <name evidence="4" type="primary">ftsZ</name>
    <name evidence="8" type="ORF">UV12_C0017G0005</name>
</gene>
<dbReference type="NCBIfam" id="TIGR00065">
    <property type="entry name" value="ftsZ"/>
    <property type="match status" value="1"/>
</dbReference>
<evidence type="ECO:0000313" key="9">
    <source>
        <dbReference type="Proteomes" id="UP000034704"/>
    </source>
</evidence>
<evidence type="ECO:0000256" key="2">
    <source>
        <dbReference type="ARBA" id="ARBA00022741"/>
    </source>
</evidence>
<evidence type="ECO:0000256" key="1">
    <source>
        <dbReference type="ARBA" id="ARBA00009690"/>
    </source>
</evidence>
<keyword evidence="4" id="KW-0131">Cell cycle</keyword>
<keyword evidence="3 4" id="KW-0342">GTP-binding</keyword>
<comment type="caution">
    <text evidence="8">The sequence shown here is derived from an EMBL/GenBank/DDBJ whole genome shotgun (WGS) entry which is preliminary data.</text>
</comment>
<sequence>MPKVQPEVEAFARIKVIGVGGSGKNAVNHMVTSKIKGVEFIVMNTDAQDLHHSLAQKKIHIGKNLTRGLGTGMNPEIGRKAAEETKEEVQGVIKGADMIFIAGGMGGGTGTGAAPVVACISKEQGALTIGVVTRPFTFEGSHRGRIAEQGLDELRKNVDALIIVPNDRIMSVADKDTTFKSAFTMSDEVLRQAVEGISDLITTPGIINVDFADIRSVLSNAGSALLGIGSSTGENRAQEAALAAINSPLLDLSISGAKGVLFAIAGGADLRMHEINEAAKIITESIDPDARVIFGAIIDEKLKKNEIKITVIAAGFPESVEKRNLFSGGAKQQGVQREENREKREINNGFVEQEPKKVEVARENVKPVHEKEPVAIIDLEAEGADDWSAVPAFLRRPKKI</sequence>
<dbReference type="PATRIC" id="fig|1618756.3.peg.742"/>
<dbReference type="CDD" id="cd02201">
    <property type="entry name" value="FtsZ_type1"/>
    <property type="match status" value="1"/>
</dbReference>
<accession>A0A0G1BKE8</accession>
<evidence type="ECO:0000256" key="5">
    <source>
        <dbReference type="NCBIfam" id="TIGR00065"/>
    </source>
</evidence>
<dbReference type="EMBL" id="LCDG01000017">
    <property type="protein sequence ID" value="KKS46751.1"/>
    <property type="molecule type" value="Genomic_DNA"/>
</dbReference>
<evidence type="ECO:0000256" key="3">
    <source>
        <dbReference type="ARBA" id="ARBA00023134"/>
    </source>
</evidence>